<evidence type="ECO:0000259" key="4">
    <source>
        <dbReference type="PROSITE" id="PS01124"/>
    </source>
</evidence>
<evidence type="ECO:0000256" key="3">
    <source>
        <dbReference type="ARBA" id="ARBA00023163"/>
    </source>
</evidence>
<dbReference type="EMBL" id="CAJVAS010000005">
    <property type="protein sequence ID" value="CAG7613990.1"/>
    <property type="molecule type" value="Genomic_DNA"/>
</dbReference>
<dbReference type="PANTHER" id="PTHR46796">
    <property type="entry name" value="HTH-TYPE TRANSCRIPTIONAL ACTIVATOR RHAS-RELATED"/>
    <property type="match status" value="1"/>
</dbReference>
<dbReference type="InterPro" id="IPR018060">
    <property type="entry name" value="HTH_AraC"/>
</dbReference>
<name>A0A916NPE4_9BACL</name>
<feature type="domain" description="HTH araC/xylS-type" evidence="4">
    <location>
        <begin position="172"/>
        <end position="273"/>
    </location>
</feature>
<keyword evidence="1" id="KW-0805">Transcription regulation</keyword>
<dbReference type="Proteomes" id="UP000693672">
    <property type="component" value="Unassembled WGS sequence"/>
</dbReference>
<proteinExistence type="predicted"/>
<dbReference type="GO" id="GO:0043565">
    <property type="term" value="F:sequence-specific DNA binding"/>
    <property type="evidence" value="ECO:0007669"/>
    <property type="project" value="InterPro"/>
</dbReference>
<evidence type="ECO:0000313" key="5">
    <source>
        <dbReference type="EMBL" id="CAG7613990.1"/>
    </source>
</evidence>
<comment type="caution">
    <text evidence="5">The sequence shown here is derived from an EMBL/GenBank/DDBJ whole genome shotgun (WGS) entry which is preliminary data.</text>
</comment>
<keyword evidence="3" id="KW-0804">Transcription</keyword>
<dbReference type="InterPro" id="IPR046532">
    <property type="entry name" value="DUF6597"/>
</dbReference>
<dbReference type="RefSeq" id="WP_218091464.1">
    <property type="nucleotide sequence ID" value="NZ_CAJVAS010000005.1"/>
</dbReference>
<evidence type="ECO:0000256" key="2">
    <source>
        <dbReference type="ARBA" id="ARBA00023125"/>
    </source>
</evidence>
<evidence type="ECO:0000256" key="1">
    <source>
        <dbReference type="ARBA" id="ARBA00023015"/>
    </source>
</evidence>
<dbReference type="SMART" id="SM00342">
    <property type="entry name" value="HTH_ARAC"/>
    <property type="match status" value="1"/>
</dbReference>
<protein>
    <recommendedName>
        <fullName evidence="4">HTH araC/xylS-type domain-containing protein</fullName>
    </recommendedName>
</protein>
<keyword evidence="6" id="KW-1185">Reference proteome</keyword>
<accession>A0A916NPE4</accession>
<dbReference type="AlphaFoldDB" id="A0A916NPE4"/>
<evidence type="ECO:0000313" key="6">
    <source>
        <dbReference type="Proteomes" id="UP000693672"/>
    </source>
</evidence>
<dbReference type="Pfam" id="PF20240">
    <property type="entry name" value="DUF6597"/>
    <property type="match status" value="1"/>
</dbReference>
<keyword evidence="2" id="KW-0238">DNA-binding</keyword>
<sequence>MRTYQPLQPPVIQQHIIDSKYKYKEYSPSRSLMPYVACYWTINIRASDREIEHRVIPDGCLDIIFDLRPSSVSRTAFITGLMPAYEVMRLTGDRSLFGIRFYLETAHRILKHPASSFAGERVWLEEAWGREAGLWSEQLLYTGGSADLMIPVVESKLKGLLAAADGADMLEPAVYSGMEYMYAERGNLSVTALADKLSYSERHVRRMFRQALGTGPKELLHIVKFQCMLQQVVRVSPSRFADVAAQHGYYDQSHLNRSFRRYYGLSPANVFPSVHPSAT</sequence>
<dbReference type="InterPro" id="IPR050204">
    <property type="entry name" value="AraC_XylS_family_regulators"/>
</dbReference>
<reference evidence="5" key="1">
    <citation type="submission" date="2021-06" db="EMBL/GenBank/DDBJ databases">
        <authorList>
            <person name="Criscuolo A."/>
        </authorList>
    </citation>
    <scope>NUCLEOTIDE SEQUENCE</scope>
    <source>
        <strain evidence="5">CIP111600</strain>
    </source>
</reference>
<dbReference type="PROSITE" id="PS01124">
    <property type="entry name" value="HTH_ARAC_FAMILY_2"/>
    <property type="match status" value="1"/>
</dbReference>
<gene>
    <name evidence="5" type="ORF">PAESOLCIP111_01665</name>
</gene>
<dbReference type="GO" id="GO:0003700">
    <property type="term" value="F:DNA-binding transcription factor activity"/>
    <property type="evidence" value="ECO:0007669"/>
    <property type="project" value="InterPro"/>
</dbReference>
<dbReference type="Pfam" id="PF12833">
    <property type="entry name" value="HTH_18"/>
    <property type="match status" value="1"/>
</dbReference>
<organism evidence="5 6">
    <name type="scientific">Paenibacillus solanacearum</name>
    <dbReference type="NCBI Taxonomy" id="2048548"/>
    <lineage>
        <taxon>Bacteria</taxon>
        <taxon>Bacillati</taxon>
        <taxon>Bacillota</taxon>
        <taxon>Bacilli</taxon>
        <taxon>Bacillales</taxon>
        <taxon>Paenibacillaceae</taxon>
        <taxon>Paenibacillus</taxon>
    </lineage>
</organism>